<feature type="transmembrane region" description="Helical" evidence="19">
    <location>
        <begin position="102"/>
        <end position="120"/>
    </location>
</feature>
<keyword evidence="16" id="KW-0594">Phospholipid biosynthesis</keyword>
<reference evidence="20 21" key="1">
    <citation type="submission" date="2016-01" db="EMBL/GenBank/DDBJ databases">
        <authorList>
            <person name="Oliw E.H."/>
        </authorList>
    </citation>
    <scope>NUCLEOTIDE SEQUENCE [LARGE SCALE GENOMIC DNA]</scope>
    <source>
        <strain evidence="20 21">CMW7756A</strain>
    </source>
</reference>
<evidence type="ECO:0000256" key="12">
    <source>
        <dbReference type="ARBA" id="ARBA00022695"/>
    </source>
</evidence>
<dbReference type="PATRIC" id="fig|54005.3.peg.1123"/>
<comment type="pathway">
    <text evidence="3 18">Phospholipid metabolism; CDP-diacylglycerol biosynthesis; CDP-diacylglycerol from sn-glycerol 3-phosphate: step 3/3.</text>
</comment>
<gene>
    <name evidence="20" type="ORF">HMPREF3229_01140</name>
</gene>
<dbReference type="PROSITE" id="PS01315">
    <property type="entry name" value="CDS"/>
    <property type="match status" value="1"/>
</dbReference>
<keyword evidence="17" id="KW-1208">Phospholipid metabolism</keyword>
<comment type="subcellular location">
    <subcellularLocation>
        <location evidence="2">Cell membrane</location>
        <topology evidence="2">Multi-pass membrane protein</topology>
    </subcellularLocation>
</comment>
<dbReference type="InterPro" id="IPR000374">
    <property type="entry name" value="PC_trans"/>
</dbReference>
<keyword evidence="10 18" id="KW-0808">Transferase</keyword>
<evidence type="ECO:0000256" key="18">
    <source>
        <dbReference type="RuleBase" id="RU003938"/>
    </source>
</evidence>
<evidence type="ECO:0000256" key="13">
    <source>
        <dbReference type="ARBA" id="ARBA00022989"/>
    </source>
</evidence>
<evidence type="ECO:0000256" key="11">
    <source>
        <dbReference type="ARBA" id="ARBA00022692"/>
    </source>
</evidence>
<dbReference type="GO" id="GO:0016024">
    <property type="term" value="P:CDP-diacylglycerol biosynthetic process"/>
    <property type="evidence" value="ECO:0007669"/>
    <property type="project" value="UniProtKB-UniPathway"/>
</dbReference>
<feature type="transmembrane region" description="Helical" evidence="19">
    <location>
        <begin position="79"/>
        <end position="95"/>
    </location>
</feature>
<evidence type="ECO:0000256" key="19">
    <source>
        <dbReference type="SAM" id="Phobius"/>
    </source>
</evidence>
<feature type="transmembrane region" description="Helical" evidence="19">
    <location>
        <begin position="167"/>
        <end position="185"/>
    </location>
</feature>
<keyword evidence="13 19" id="KW-1133">Transmembrane helix</keyword>
<dbReference type="RefSeq" id="WP_060800233.1">
    <property type="nucleotide sequence ID" value="NZ_CABJAL010000003.1"/>
</dbReference>
<dbReference type="UniPathway" id="UPA00557">
    <property type="reaction ID" value="UER00614"/>
</dbReference>
<dbReference type="PANTHER" id="PTHR46382">
    <property type="entry name" value="PHOSPHATIDATE CYTIDYLYLTRANSFERASE"/>
    <property type="match status" value="1"/>
</dbReference>
<protein>
    <recommendedName>
        <fullName evidence="7 18">Phosphatidate cytidylyltransferase</fullName>
        <ecNumber evidence="6 18">2.7.7.41</ecNumber>
    </recommendedName>
</protein>
<keyword evidence="8" id="KW-1003">Cell membrane</keyword>
<comment type="similarity">
    <text evidence="5 18">Belongs to the CDS family.</text>
</comment>
<name>A0A133PLU5_9FIRM</name>
<keyword evidence="12 18" id="KW-0548">Nucleotidyltransferase</keyword>
<dbReference type="GO" id="GO:0004605">
    <property type="term" value="F:phosphatidate cytidylyltransferase activity"/>
    <property type="evidence" value="ECO:0007669"/>
    <property type="project" value="UniProtKB-EC"/>
</dbReference>
<dbReference type="Pfam" id="PF01148">
    <property type="entry name" value="CTP_transf_1"/>
    <property type="match status" value="1"/>
</dbReference>
<dbReference type="EMBL" id="LRQE01000034">
    <property type="protein sequence ID" value="KXA29516.1"/>
    <property type="molecule type" value="Genomic_DNA"/>
</dbReference>
<dbReference type="EC" id="2.7.7.41" evidence="6 18"/>
<dbReference type="AlphaFoldDB" id="A0A133PLU5"/>
<evidence type="ECO:0000313" key="21">
    <source>
        <dbReference type="Proteomes" id="UP000070174"/>
    </source>
</evidence>
<evidence type="ECO:0000256" key="4">
    <source>
        <dbReference type="ARBA" id="ARBA00005189"/>
    </source>
</evidence>
<evidence type="ECO:0000256" key="5">
    <source>
        <dbReference type="ARBA" id="ARBA00010185"/>
    </source>
</evidence>
<comment type="catalytic activity">
    <reaction evidence="1 18">
        <text>a 1,2-diacyl-sn-glycero-3-phosphate + CTP + H(+) = a CDP-1,2-diacyl-sn-glycerol + diphosphate</text>
        <dbReference type="Rhea" id="RHEA:16229"/>
        <dbReference type="ChEBI" id="CHEBI:15378"/>
        <dbReference type="ChEBI" id="CHEBI:33019"/>
        <dbReference type="ChEBI" id="CHEBI:37563"/>
        <dbReference type="ChEBI" id="CHEBI:58332"/>
        <dbReference type="ChEBI" id="CHEBI:58608"/>
        <dbReference type="EC" id="2.7.7.41"/>
    </reaction>
</comment>
<feature type="transmembrane region" description="Helical" evidence="19">
    <location>
        <begin position="12"/>
        <end position="41"/>
    </location>
</feature>
<keyword evidence="15 19" id="KW-0472">Membrane</keyword>
<evidence type="ECO:0000256" key="8">
    <source>
        <dbReference type="ARBA" id="ARBA00022475"/>
    </source>
</evidence>
<comment type="pathway">
    <text evidence="4">Lipid metabolism.</text>
</comment>
<evidence type="ECO:0000256" key="17">
    <source>
        <dbReference type="ARBA" id="ARBA00023264"/>
    </source>
</evidence>
<evidence type="ECO:0000313" key="20">
    <source>
        <dbReference type="EMBL" id="KXA29516.1"/>
    </source>
</evidence>
<evidence type="ECO:0000256" key="10">
    <source>
        <dbReference type="ARBA" id="ARBA00022679"/>
    </source>
</evidence>
<feature type="transmembrane region" description="Helical" evidence="19">
    <location>
        <begin position="53"/>
        <end position="73"/>
    </location>
</feature>
<evidence type="ECO:0000256" key="3">
    <source>
        <dbReference type="ARBA" id="ARBA00005119"/>
    </source>
</evidence>
<evidence type="ECO:0000256" key="1">
    <source>
        <dbReference type="ARBA" id="ARBA00001698"/>
    </source>
</evidence>
<sequence>MTDLQKRVSTGIVGIAILILIFYLGLNAIKFSIFVITIEAIRELYNALINKGIKLYLPSLLFGALITFLFSILDKNLTFALVLYFIFNSSLYVLLKDYTLSNYSFTNMAYFYLVFFLNLLGSLDDIYIIISAFVVAFSTDTFAYFVGSTFGKHKLIERVSPNKSIEGALGGTFFAIILTSVYFILLNKYNYIYDINILVILLIMLASIAGQFGDLFASKIKRYTGIKDYAQILPGHGGILDRFDSLIFISPLVFILYHFI</sequence>
<evidence type="ECO:0000256" key="7">
    <source>
        <dbReference type="ARBA" id="ARBA00019373"/>
    </source>
</evidence>
<feature type="transmembrane region" description="Helical" evidence="19">
    <location>
        <begin position="197"/>
        <end position="218"/>
    </location>
</feature>
<accession>A0A133PLU5</accession>
<dbReference type="PANTHER" id="PTHR46382:SF1">
    <property type="entry name" value="PHOSPHATIDATE CYTIDYLYLTRANSFERASE"/>
    <property type="match status" value="1"/>
</dbReference>
<organism evidence="20">
    <name type="scientific">Peptoniphilus harei</name>
    <dbReference type="NCBI Taxonomy" id="54005"/>
    <lineage>
        <taxon>Bacteria</taxon>
        <taxon>Bacillati</taxon>
        <taxon>Bacillota</taxon>
        <taxon>Tissierellia</taxon>
        <taxon>Tissierellales</taxon>
        <taxon>Peptoniphilaceae</taxon>
        <taxon>Peptoniphilus</taxon>
    </lineage>
</organism>
<evidence type="ECO:0000256" key="15">
    <source>
        <dbReference type="ARBA" id="ARBA00023136"/>
    </source>
</evidence>
<keyword evidence="14" id="KW-0443">Lipid metabolism</keyword>
<dbReference type="GO" id="GO:0005886">
    <property type="term" value="C:plasma membrane"/>
    <property type="evidence" value="ECO:0007669"/>
    <property type="project" value="UniProtKB-SubCell"/>
</dbReference>
<evidence type="ECO:0000256" key="14">
    <source>
        <dbReference type="ARBA" id="ARBA00023098"/>
    </source>
</evidence>
<evidence type="ECO:0000256" key="2">
    <source>
        <dbReference type="ARBA" id="ARBA00004651"/>
    </source>
</evidence>
<keyword evidence="11 18" id="KW-0812">Transmembrane</keyword>
<evidence type="ECO:0000256" key="9">
    <source>
        <dbReference type="ARBA" id="ARBA00022516"/>
    </source>
</evidence>
<evidence type="ECO:0000256" key="16">
    <source>
        <dbReference type="ARBA" id="ARBA00023209"/>
    </source>
</evidence>
<proteinExistence type="inferred from homology"/>
<comment type="caution">
    <text evidence="20">The sequence shown here is derived from an EMBL/GenBank/DDBJ whole genome shotgun (WGS) entry which is preliminary data.</text>
</comment>
<keyword evidence="9" id="KW-0444">Lipid biosynthesis</keyword>
<evidence type="ECO:0000256" key="6">
    <source>
        <dbReference type="ARBA" id="ARBA00012487"/>
    </source>
</evidence>
<feature type="transmembrane region" description="Helical" evidence="19">
    <location>
        <begin position="126"/>
        <end position="146"/>
    </location>
</feature>
<dbReference type="Proteomes" id="UP000070174">
    <property type="component" value="Unassembled WGS sequence"/>
</dbReference>